<dbReference type="PANTHER" id="PTHR11732">
    <property type="entry name" value="ALDO/KETO REDUCTASE"/>
    <property type="match status" value="1"/>
</dbReference>
<dbReference type="PIRSF" id="PIRSF000097">
    <property type="entry name" value="AKR"/>
    <property type="match status" value="1"/>
</dbReference>
<feature type="binding site" evidence="3">
    <location>
        <position position="126"/>
    </location>
    <ligand>
        <name>substrate</name>
    </ligand>
</feature>
<organism evidence="6 7">
    <name type="scientific">Chrysochromulina tobinii</name>
    <dbReference type="NCBI Taxonomy" id="1460289"/>
    <lineage>
        <taxon>Eukaryota</taxon>
        <taxon>Haptista</taxon>
        <taxon>Haptophyta</taxon>
        <taxon>Prymnesiophyceae</taxon>
        <taxon>Prymnesiales</taxon>
        <taxon>Chrysochromulinaceae</taxon>
        <taxon>Chrysochromulina</taxon>
    </lineage>
</organism>
<dbReference type="PROSITE" id="PS00062">
    <property type="entry name" value="ALDOKETO_REDUCTASE_2"/>
    <property type="match status" value="1"/>
</dbReference>
<dbReference type="OrthoDB" id="416253at2759"/>
<keyword evidence="1" id="KW-0560">Oxidoreductase</keyword>
<evidence type="ECO:0000313" key="7">
    <source>
        <dbReference type="Proteomes" id="UP000037460"/>
    </source>
</evidence>
<dbReference type="CDD" id="cd19071">
    <property type="entry name" value="AKR_AKR1-5-like"/>
    <property type="match status" value="1"/>
</dbReference>
<sequence>MPSVIQVRPQAACATVEELSKKTVKLADGAELPLIGLGTWESSKGEVEAAVSAALNAGYRHFDCAPVYRNEHEVGRALAHGGVPRSELWITSKLWNDRRRPADVREALEQTLASLQTDYLDLYLIHWPVVWARNTVMKPDSLASLAECWRTLEALVDEGKVRHIGVSNFGEVELAALLSTARIKPAVNQIELHPRLPQTALVEYCQRNGIVVTAYSPLGRGTLKGANMLSSPTVQELAARHAVSPAAVLLRWNLQRGVVVIPKSTNPGRLAANLEEPWRFALSADEPLALDGVPHILLADAKACLRCMRRLQEIISKAALA</sequence>
<dbReference type="InterPro" id="IPR023210">
    <property type="entry name" value="NADP_OxRdtase_dom"/>
</dbReference>
<dbReference type="GO" id="GO:0016616">
    <property type="term" value="F:oxidoreductase activity, acting on the CH-OH group of donors, NAD or NADP as acceptor"/>
    <property type="evidence" value="ECO:0007669"/>
    <property type="project" value="UniProtKB-ARBA"/>
</dbReference>
<evidence type="ECO:0000256" key="2">
    <source>
        <dbReference type="PIRSR" id="PIRSR000097-1"/>
    </source>
</evidence>
<evidence type="ECO:0000313" key="6">
    <source>
        <dbReference type="EMBL" id="KOO21674.1"/>
    </source>
</evidence>
<dbReference type="AlphaFoldDB" id="A0A0M0J4Y0"/>
<keyword evidence="7" id="KW-1185">Reference proteome</keyword>
<dbReference type="Gene3D" id="3.20.20.100">
    <property type="entry name" value="NADP-dependent oxidoreductase domain"/>
    <property type="match status" value="1"/>
</dbReference>
<dbReference type="PROSITE" id="PS00798">
    <property type="entry name" value="ALDOKETO_REDUCTASE_1"/>
    <property type="match status" value="1"/>
</dbReference>
<reference evidence="7" key="1">
    <citation type="journal article" date="2015" name="PLoS Genet.">
        <title>Genome Sequence and Transcriptome Analyses of Chrysochromulina tobin: Metabolic Tools for Enhanced Algal Fitness in the Prominent Order Prymnesiales (Haptophyceae).</title>
        <authorList>
            <person name="Hovde B.T."/>
            <person name="Deodato C.R."/>
            <person name="Hunsperger H.M."/>
            <person name="Ryken S.A."/>
            <person name="Yost W."/>
            <person name="Jha R.K."/>
            <person name="Patterson J."/>
            <person name="Monnat R.J. Jr."/>
            <person name="Barlow S.B."/>
            <person name="Starkenburg S.R."/>
            <person name="Cattolico R.A."/>
        </authorList>
    </citation>
    <scope>NUCLEOTIDE SEQUENCE</scope>
    <source>
        <strain evidence="7">CCMP291</strain>
    </source>
</reference>
<name>A0A0M0J4Y0_9EUKA</name>
<dbReference type="InterPro" id="IPR018170">
    <property type="entry name" value="Aldo/ket_reductase_CS"/>
</dbReference>
<dbReference type="InterPro" id="IPR036812">
    <property type="entry name" value="NAD(P)_OxRdtase_dom_sf"/>
</dbReference>
<evidence type="ECO:0000256" key="4">
    <source>
        <dbReference type="PIRSR" id="PIRSR000097-3"/>
    </source>
</evidence>
<protein>
    <submittedName>
        <fullName evidence="6">Aldehyde reductase</fullName>
    </submittedName>
</protein>
<dbReference type="EMBL" id="JWZX01003343">
    <property type="protein sequence ID" value="KOO21674.1"/>
    <property type="molecule type" value="Genomic_DNA"/>
</dbReference>
<dbReference type="PRINTS" id="PR00069">
    <property type="entry name" value="ALDKETRDTASE"/>
</dbReference>
<dbReference type="InterPro" id="IPR020471">
    <property type="entry name" value="AKR"/>
</dbReference>
<proteinExistence type="predicted"/>
<dbReference type="Proteomes" id="UP000037460">
    <property type="component" value="Unassembled WGS sequence"/>
</dbReference>
<feature type="site" description="Lowers pKa of active site Tyr" evidence="4">
    <location>
        <position position="93"/>
    </location>
</feature>
<feature type="active site" description="Proton donor" evidence="2">
    <location>
        <position position="68"/>
    </location>
</feature>
<gene>
    <name evidence="6" type="ORF">Ctob_006640</name>
</gene>
<dbReference type="Pfam" id="PF00248">
    <property type="entry name" value="Aldo_ket_red"/>
    <property type="match status" value="1"/>
</dbReference>
<evidence type="ECO:0000256" key="3">
    <source>
        <dbReference type="PIRSR" id="PIRSR000097-2"/>
    </source>
</evidence>
<comment type="caution">
    <text evidence="6">The sequence shown here is derived from an EMBL/GenBank/DDBJ whole genome shotgun (WGS) entry which is preliminary data.</text>
</comment>
<dbReference type="FunFam" id="3.20.20.100:FF:000002">
    <property type="entry name" value="2,5-diketo-D-gluconic acid reductase A"/>
    <property type="match status" value="1"/>
</dbReference>
<evidence type="ECO:0000259" key="5">
    <source>
        <dbReference type="Pfam" id="PF00248"/>
    </source>
</evidence>
<dbReference type="SUPFAM" id="SSF51430">
    <property type="entry name" value="NAD(P)-linked oxidoreductase"/>
    <property type="match status" value="1"/>
</dbReference>
<evidence type="ECO:0000256" key="1">
    <source>
        <dbReference type="ARBA" id="ARBA00023002"/>
    </source>
</evidence>
<accession>A0A0M0J4Y0</accession>
<feature type="domain" description="NADP-dependent oxidoreductase" evidence="5">
    <location>
        <begin position="35"/>
        <end position="286"/>
    </location>
</feature>